<comment type="caution">
    <text evidence="1">The sequence shown here is derived from an EMBL/GenBank/DDBJ whole genome shotgun (WGS) entry which is preliminary data.</text>
</comment>
<evidence type="ECO:0000313" key="2">
    <source>
        <dbReference type="Proteomes" id="UP000534870"/>
    </source>
</evidence>
<feature type="non-terminal residue" evidence="1">
    <location>
        <position position="61"/>
    </location>
</feature>
<dbReference type="GO" id="GO:0016740">
    <property type="term" value="F:transferase activity"/>
    <property type="evidence" value="ECO:0007669"/>
    <property type="project" value="UniProtKB-KW"/>
</dbReference>
<name>A0A7Y7J061_9PROT</name>
<reference evidence="1 2" key="1">
    <citation type="submission" date="2020-06" db="EMBL/GenBank/DDBJ databases">
        <title>Description of novel acetic acid bacteria.</title>
        <authorList>
            <person name="Sombolestani A."/>
        </authorList>
    </citation>
    <scope>NUCLEOTIDE SEQUENCE [LARGE SCALE GENOMIC DNA]</scope>
    <source>
        <strain evidence="1 2">LMG 31431</strain>
    </source>
</reference>
<dbReference type="EMBL" id="JABXXP010001017">
    <property type="protein sequence ID" value="NVN13563.1"/>
    <property type="molecule type" value="Genomic_DNA"/>
</dbReference>
<evidence type="ECO:0000313" key="1">
    <source>
        <dbReference type="EMBL" id="NVN13563.1"/>
    </source>
</evidence>
<keyword evidence="1" id="KW-0808">Transferase</keyword>
<accession>A0A7Y7J061</accession>
<sequence>MLSGRAMESPAPCPVILQILPALDAGGIEQGTVEMADAIVRGGGVALVACAAGRMLPRLRH</sequence>
<dbReference type="Proteomes" id="UP000534870">
    <property type="component" value="Unassembled WGS sequence"/>
</dbReference>
<gene>
    <name evidence="1" type="ORF">HUK84_20900</name>
</gene>
<proteinExistence type="predicted"/>
<dbReference type="AlphaFoldDB" id="A0A7Y7J061"/>
<protein>
    <submittedName>
        <fullName evidence="1">Glycosyl transferase</fullName>
    </submittedName>
</protein>
<organism evidence="1 2">
    <name type="scientific">Nguyenibacter vanlangensis</name>
    <dbReference type="NCBI Taxonomy" id="1216886"/>
    <lineage>
        <taxon>Bacteria</taxon>
        <taxon>Pseudomonadati</taxon>
        <taxon>Pseudomonadota</taxon>
        <taxon>Alphaproteobacteria</taxon>
        <taxon>Acetobacterales</taxon>
        <taxon>Acetobacteraceae</taxon>
        <taxon>Nguyenibacter</taxon>
    </lineage>
</organism>